<accession>A0A6J4GUJ5</accession>
<feature type="domain" description="Endonuclease GajA/Old nuclease/RecF-like AAA" evidence="1">
    <location>
        <begin position="3"/>
        <end position="321"/>
    </location>
</feature>
<dbReference type="Pfam" id="PF13175">
    <property type="entry name" value="AAA_15"/>
    <property type="match status" value="1"/>
</dbReference>
<feature type="domain" description="OLD protein-like TOPRIM" evidence="2">
    <location>
        <begin position="357"/>
        <end position="426"/>
    </location>
</feature>
<proteinExistence type="predicted"/>
<gene>
    <name evidence="3" type="primary">recF_2</name>
    <name evidence="3" type="ORF">FLA105534_04336</name>
</gene>
<dbReference type="Pfam" id="PF20469">
    <property type="entry name" value="OLD-like_TOPRIM"/>
    <property type="match status" value="1"/>
</dbReference>
<dbReference type="InterPro" id="IPR027417">
    <property type="entry name" value="P-loop_NTPase"/>
</dbReference>
<dbReference type="InterPro" id="IPR034139">
    <property type="entry name" value="TOPRIM_OLD"/>
</dbReference>
<protein>
    <submittedName>
        <fullName evidence="3">DNA replication and repair protein RecF</fullName>
    </submittedName>
</protein>
<dbReference type="InterPro" id="IPR041685">
    <property type="entry name" value="AAA_GajA/Old/RecF-like"/>
</dbReference>
<organism evidence="3 4">
    <name type="scientific">Flavobacterium bizetiae</name>
    <dbReference type="NCBI Taxonomy" id="2704140"/>
    <lineage>
        <taxon>Bacteria</taxon>
        <taxon>Pseudomonadati</taxon>
        <taxon>Bacteroidota</taxon>
        <taxon>Flavobacteriia</taxon>
        <taxon>Flavobacteriales</taxon>
        <taxon>Flavobacteriaceae</taxon>
        <taxon>Flavobacterium</taxon>
    </lineage>
</organism>
<dbReference type="Proteomes" id="UP000479938">
    <property type="component" value="Unassembled WGS sequence"/>
</dbReference>
<name>A0A6J4GUJ5_9FLAO</name>
<dbReference type="RefSeq" id="WP_173972845.1">
    <property type="nucleotide sequence ID" value="NZ_CADCSU010000167.1"/>
</dbReference>
<dbReference type="PANTHER" id="PTHR43581">
    <property type="entry name" value="ATP/GTP PHOSPHATASE"/>
    <property type="match status" value="1"/>
</dbReference>
<evidence type="ECO:0000259" key="2">
    <source>
        <dbReference type="Pfam" id="PF20469"/>
    </source>
</evidence>
<keyword evidence="4" id="KW-1185">Reference proteome</keyword>
<dbReference type="Gene3D" id="3.40.50.300">
    <property type="entry name" value="P-loop containing nucleotide triphosphate hydrolases"/>
    <property type="match status" value="1"/>
</dbReference>
<dbReference type="EMBL" id="CADCSU010000167">
    <property type="protein sequence ID" value="CAA9202940.1"/>
    <property type="molecule type" value="Genomic_DNA"/>
</dbReference>
<dbReference type="AlphaFoldDB" id="A0A6J4GUJ5"/>
<sequence>MAKIHSISISNFRGINKFEQTFGQKNFICLIGRGDSGKTTILEAINLVLSSNWNVTFTDNDFHNQNIQEPIEIIATLYDLPEAIIKETKFGLYLRGIDTATGLINDEIQQNDVAAITIKLSVDDSLEPLWYVINSRLQSDIEIKSSDRNKFNAFLVSDYIDKHFSWSKGSPLYSLLKTDDSAINATALILETIREAKNKIDSSAFPDLQGIVENIKTNAQKFGVDLSKVNTTIDFKDIIIKEGKINLHDKNTPVRLKGKGSKRLLSIAIQLELFSLNHGGILLIDEIEQGLESDRVQNLARILKSNDNAQIFITTHSRDVIVELNAEDLFKVSKNSDKLYSFAGSEQGTLRSSPEAFFAKKIILCEGATEVGIVRGINNFNYSAGDFRFSHNGVRYLDCNGDSKIQRFIEVFKDKEYEILVFCDSDNDGNPAIQTLKKIIKDNNIDSVQCESGKAIEHQIFSDLNFDSVKKIFDLDLLEDKTSLADTIKARFTGTWLDDYLLNDNPQIRTAIGIASNKKGWFKRIDLGTLVGEICMTSLVEFEGKYLHTMLTDLNNWAAK</sequence>
<evidence type="ECO:0000313" key="4">
    <source>
        <dbReference type="Proteomes" id="UP000479938"/>
    </source>
</evidence>
<dbReference type="SUPFAM" id="SSF52540">
    <property type="entry name" value="P-loop containing nucleoside triphosphate hydrolases"/>
    <property type="match status" value="1"/>
</dbReference>
<reference evidence="3 4" key="1">
    <citation type="submission" date="2020-02" db="EMBL/GenBank/DDBJ databases">
        <authorList>
            <person name="Criscuolo A."/>
        </authorList>
    </citation>
    <scope>NUCLEOTIDE SEQUENCE [LARGE SCALE GENOMIC DNA]</scope>
    <source>
        <strain evidence="3">CIP105534</strain>
    </source>
</reference>
<dbReference type="CDD" id="cd00882">
    <property type="entry name" value="Ras_like_GTPase"/>
    <property type="match status" value="1"/>
</dbReference>
<evidence type="ECO:0000259" key="1">
    <source>
        <dbReference type="Pfam" id="PF13175"/>
    </source>
</evidence>
<dbReference type="PANTHER" id="PTHR43581:SF4">
    <property type="entry name" value="ATP_GTP PHOSPHATASE"/>
    <property type="match status" value="1"/>
</dbReference>
<evidence type="ECO:0000313" key="3">
    <source>
        <dbReference type="EMBL" id="CAA9202940.1"/>
    </source>
</evidence>
<dbReference type="InterPro" id="IPR051396">
    <property type="entry name" value="Bact_Antivir_Def_Nuclease"/>
</dbReference>